<dbReference type="RefSeq" id="WP_190701928.1">
    <property type="nucleotide sequence ID" value="NZ_JAMPKX010000003.1"/>
</dbReference>
<reference evidence="2 3" key="1">
    <citation type="submission" date="2022-04" db="EMBL/GenBank/DDBJ databases">
        <title>Positive selection, recombination, and allopatry shape intraspecific diversity of widespread and dominant cyanobacteria.</title>
        <authorList>
            <person name="Wei J."/>
            <person name="Shu W."/>
            <person name="Hu C."/>
        </authorList>
    </citation>
    <scope>NUCLEOTIDE SEQUENCE [LARGE SCALE GENOMIC DNA]</scope>
    <source>
        <strain evidence="2 3">DQ-A4</strain>
    </source>
</reference>
<protein>
    <submittedName>
        <fullName evidence="2">Uncharacterized protein</fullName>
    </submittedName>
</protein>
<sequence>MLFRKQPWLATALTVGAVDGLMGATEDKVSLALFGLLLAGGAVTLSWGQIQRHATSSKMPVLLNPPGQVYIPTSMGRNDLQANTGDESTP</sequence>
<evidence type="ECO:0000313" key="2">
    <source>
        <dbReference type="EMBL" id="MEP0947320.1"/>
    </source>
</evidence>
<dbReference type="EMBL" id="JAMPKX010000003">
    <property type="protein sequence ID" value="MEP0947320.1"/>
    <property type="molecule type" value="Genomic_DNA"/>
</dbReference>
<evidence type="ECO:0000256" key="1">
    <source>
        <dbReference type="SAM" id="Phobius"/>
    </source>
</evidence>
<dbReference type="Proteomes" id="UP001482513">
    <property type="component" value="Unassembled WGS sequence"/>
</dbReference>
<accession>A0ABV0K3G2</accession>
<keyword evidence="1" id="KW-1133">Transmembrane helix</keyword>
<proteinExistence type="predicted"/>
<name>A0ABV0K3G2_9CYAN</name>
<keyword evidence="1" id="KW-0812">Transmembrane</keyword>
<evidence type="ECO:0000313" key="3">
    <source>
        <dbReference type="Proteomes" id="UP001482513"/>
    </source>
</evidence>
<feature type="transmembrane region" description="Helical" evidence="1">
    <location>
        <begin position="33"/>
        <end position="50"/>
    </location>
</feature>
<organism evidence="2 3">
    <name type="scientific">Leptolyngbya subtilissima DQ-A4</name>
    <dbReference type="NCBI Taxonomy" id="2933933"/>
    <lineage>
        <taxon>Bacteria</taxon>
        <taxon>Bacillati</taxon>
        <taxon>Cyanobacteriota</taxon>
        <taxon>Cyanophyceae</taxon>
        <taxon>Leptolyngbyales</taxon>
        <taxon>Leptolyngbyaceae</taxon>
        <taxon>Leptolyngbya group</taxon>
        <taxon>Leptolyngbya</taxon>
    </lineage>
</organism>
<gene>
    <name evidence="2" type="ORF">NC992_10590</name>
</gene>
<comment type="caution">
    <text evidence="2">The sequence shown here is derived from an EMBL/GenBank/DDBJ whole genome shotgun (WGS) entry which is preliminary data.</text>
</comment>
<keyword evidence="3" id="KW-1185">Reference proteome</keyword>
<keyword evidence="1" id="KW-0472">Membrane</keyword>